<dbReference type="EMBL" id="BKCJ011778111">
    <property type="protein sequence ID" value="GFD52111.1"/>
    <property type="molecule type" value="Genomic_DNA"/>
</dbReference>
<feature type="non-terminal residue" evidence="2">
    <location>
        <position position="1"/>
    </location>
</feature>
<reference evidence="2" key="1">
    <citation type="journal article" date="2019" name="Sci. Rep.">
        <title>Draft genome of Tanacetum cinerariifolium, the natural source of mosquito coil.</title>
        <authorList>
            <person name="Yamashiro T."/>
            <person name="Shiraishi A."/>
            <person name="Satake H."/>
            <person name="Nakayama K."/>
        </authorList>
    </citation>
    <scope>NUCLEOTIDE SEQUENCE</scope>
</reference>
<feature type="compositionally biased region" description="Basic residues" evidence="1">
    <location>
        <begin position="17"/>
        <end position="27"/>
    </location>
</feature>
<name>A0A699X4R7_TANCI</name>
<feature type="region of interest" description="Disordered" evidence="1">
    <location>
        <begin position="1"/>
        <end position="32"/>
    </location>
</feature>
<sequence length="109" mass="10965">AGPGRRRGGRGSAKCARQPHRRSKHPPKLGQYRSAAPRAGAVFAALAPAGALGARAPRRPGAARRRAGRLRQLGPLARAAFALSGAGHAGHRLAYAGVSAGALFGSSSG</sequence>
<evidence type="ECO:0000256" key="1">
    <source>
        <dbReference type="SAM" id="MobiDB-lite"/>
    </source>
</evidence>
<evidence type="ECO:0000313" key="2">
    <source>
        <dbReference type="EMBL" id="GFD52111.1"/>
    </source>
</evidence>
<dbReference type="AlphaFoldDB" id="A0A699X4R7"/>
<feature type="non-terminal residue" evidence="2">
    <location>
        <position position="109"/>
    </location>
</feature>
<proteinExistence type="predicted"/>
<gene>
    <name evidence="2" type="ORF">Tci_924080</name>
</gene>
<organism evidence="2">
    <name type="scientific">Tanacetum cinerariifolium</name>
    <name type="common">Dalmatian daisy</name>
    <name type="synonym">Chrysanthemum cinerariifolium</name>
    <dbReference type="NCBI Taxonomy" id="118510"/>
    <lineage>
        <taxon>Eukaryota</taxon>
        <taxon>Viridiplantae</taxon>
        <taxon>Streptophyta</taxon>
        <taxon>Embryophyta</taxon>
        <taxon>Tracheophyta</taxon>
        <taxon>Spermatophyta</taxon>
        <taxon>Magnoliopsida</taxon>
        <taxon>eudicotyledons</taxon>
        <taxon>Gunneridae</taxon>
        <taxon>Pentapetalae</taxon>
        <taxon>asterids</taxon>
        <taxon>campanulids</taxon>
        <taxon>Asterales</taxon>
        <taxon>Asteraceae</taxon>
        <taxon>Asteroideae</taxon>
        <taxon>Anthemideae</taxon>
        <taxon>Anthemidinae</taxon>
        <taxon>Tanacetum</taxon>
    </lineage>
</organism>
<accession>A0A699X4R7</accession>
<comment type="caution">
    <text evidence="2">The sequence shown here is derived from an EMBL/GenBank/DDBJ whole genome shotgun (WGS) entry which is preliminary data.</text>
</comment>
<protein>
    <submittedName>
        <fullName evidence="2">Uncharacterized protein</fullName>
    </submittedName>
</protein>